<dbReference type="KEGG" id="gtr:GLOTRDRAFT_132476"/>
<accession>S7PXW7</accession>
<evidence type="ECO:0000313" key="2">
    <source>
        <dbReference type="EMBL" id="EPQ52363.1"/>
    </source>
</evidence>
<dbReference type="HOGENOM" id="CLU_2049930_0_0_1"/>
<sequence length="120" mass="13298">MSSGRSRPYGKARLQPLIYSIAQDQAYARPTTPQSGTIPSFQVRYIALVTHTPGQFQASHPIMVVFTFVAEPPRGPAPQGTSNWSPTIPATPPTPTPWTAGPMAARHEHQQESRRRDMYK</sequence>
<name>S7PXW7_GLOTA</name>
<evidence type="ECO:0000313" key="3">
    <source>
        <dbReference type="Proteomes" id="UP000030669"/>
    </source>
</evidence>
<dbReference type="EMBL" id="KB469308">
    <property type="protein sequence ID" value="EPQ52363.1"/>
    <property type="molecule type" value="Genomic_DNA"/>
</dbReference>
<feature type="region of interest" description="Disordered" evidence="1">
    <location>
        <begin position="74"/>
        <end position="120"/>
    </location>
</feature>
<protein>
    <submittedName>
        <fullName evidence="2">Uncharacterized protein</fullName>
    </submittedName>
</protein>
<gene>
    <name evidence="2" type="ORF">GLOTRDRAFT_132476</name>
</gene>
<dbReference type="AlphaFoldDB" id="S7PXW7"/>
<dbReference type="GeneID" id="19302499"/>
<evidence type="ECO:0000256" key="1">
    <source>
        <dbReference type="SAM" id="MobiDB-lite"/>
    </source>
</evidence>
<feature type="compositionally biased region" description="Basic and acidic residues" evidence="1">
    <location>
        <begin position="105"/>
        <end position="120"/>
    </location>
</feature>
<keyword evidence="3" id="KW-1185">Reference proteome</keyword>
<proteinExistence type="predicted"/>
<dbReference type="Proteomes" id="UP000030669">
    <property type="component" value="Unassembled WGS sequence"/>
</dbReference>
<reference evidence="2 3" key="1">
    <citation type="journal article" date="2012" name="Science">
        <title>The Paleozoic origin of enzymatic lignin decomposition reconstructed from 31 fungal genomes.</title>
        <authorList>
            <person name="Floudas D."/>
            <person name="Binder M."/>
            <person name="Riley R."/>
            <person name="Barry K."/>
            <person name="Blanchette R.A."/>
            <person name="Henrissat B."/>
            <person name="Martinez A.T."/>
            <person name="Otillar R."/>
            <person name="Spatafora J.W."/>
            <person name="Yadav J.S."/>
            <person name="Aerts A."/>
            <person name="Benoit I."/>
            <person name="Boyd A."/>
            <person name="Carlson A."/>
            <person name="Copeland A."/>
            <person name="Coutinho P.M."/>
            <person name="de Vries R.P."/>
            <person name="Ferreira P."/>
            <person name="Findley K."/>
            <person name="Foster B."/>
            <person name="Gaskell J."/>
            <person name="Glotzer D."/>
            <person name="Gorecki P."/>
            <person name="Heitman J."/>
            <person name="Hesse C."/>
            <person name="Hori C."/>
            <person name="Igarashi K."/>
            <person name="Jurgens J.A."/>
            <person name="Kallen N."/>
            <person name="Kersten P."/>
            <person name="Kohler A."/>
            <person name="Kuees U."/>
            <person name="Kumar T.K.A."/>
            <person name="Kuo A."/>
            <person name="LaButti K."/>
            <person name="Larrondo L.F."/>
            <person name="Lindquist E."/>
            <person name="Ling A."/>
            <person name="Lombard V."/>
            <person name="Lucas S."/>
            <person name="Lundell T."/>
            <person name="Martin R."/>
            <person name="McLaughlin D.J."/>
            <person name="Morgenstern I."/>
            <person name="Morin E."/>
            <person name="Murat C."/>
            <person name="Nagy L.G."/>
            <person name="Nolan M."/>
            <person name="Ohm R.A."/>
            <person name="Patyshakuliyeva A."/>
            <person name="Rokas A."/>
            <person name="Ruiz-Duenas F.J."/>
            <person name="Sabat G."/>
            <person name="Salamov A."/>
            <person name="Samejima M."/>
            <person name="Schmutz J."/>
            <person name="Slot J.C."/>
            <person name="St John F."/>
            <person name="Stenlid J."/>
            <person name="Sun H."/>
            <person name="Sun S."/>
            <person name="Syed K."/>
            <person name="Tsang A."/>
            <person name="Wiebenga A."/>
            <person name="Young D."/>
            <person name="Pisabarro A."/>
            <person name="Eastwood D.C."/>
            <person name="Martin F."/>
            <person name="Cullen D."/>
            <person name="Grigoriev I.V."/>
            <person name="Hibbett D.S."/>
        </authorList>
    </citation>
    <scope>NUCLEOTIDE SEQUENCE [LARGE SCALE GENOMIC DNA]</scope>
    <source>
        <strain evidence="2 3">ATCC 11539</strain>
    </source>
</reference>
<dbReference type="RefSeq" id="XP_007869515.1">
    <property type="nucleotide sequence ID" value="XM_007871324.1"/>
</dbReference>
<organism evidence="2 3">
    <name type="scientific">Gloeophyllum trabeum (strain ATCC 11539 / FP-39264 / Madison 617)</name>
    <name type="common">Brown rot fungus</name>
    <dbReference type="NCBI Taxonomy" id="670483"/>
    <lineage>
        <taxon>Eukaryota</taxon>
        <taxon>Fungi</taxon>
        <taxon>Dikarya</taxon>
        <taxon>Basidiomycota</taxon>
        <taxon>Agaricomycotina</taxon>
        <taxon>Agaricomycetes</taxon>
        <taxon>Gloeophyllales</taxon>
        <taxon>Gloeophyllaceae</taxon>
        <taxon>Gloeophyllum</taxon>
    </lineage>
</organism>